<dbReference type="PANTHER" id="PTHR44688">
    <property type="entry name" value="DNA-BINDING TRANSCRIPTIONAL ACTIVATOR DEVR_DOSR"/>
    <property type="match status" value="1"/>
</dbReference>
<comment type="caution">
    <text evidence="5">The sequence shown here is derived from an EMBL/GenBank/DDBJ whole genome shotgun (WGS) entry which is preliminary data.</text>
</comment>
<dbReference type="RefSeq" id="WP_068416285.1">
    <property type="nucleotide sequence ID" value="NZ_LRDB01000023.1"/>
</dbReference>
<dbReference type="PROSITE" id="PS00622">
    <property type="entry name" value="HTH_LUXR_1"/>
    <property type="match status" value="1"/>
</dbReference>
<dbReference type="STRING" id="296218.AWN68_06850"/>
<reference evidence="5 6" key="1">
    <citation type="submission" date="2016-01" db="EMBL/GenBank/DDBJ databases">
        <title>Genome sequencing of Roseivirga echinicomitans KMM 6058.</title>
        <authorList>
            <person name="Selvaratnam C."/>
            <person name="Thevarajoo S."/>
            <person name="Goh K.M."/>
            <person name="Ee R."/>
            <person name="Chan K.-G."/>
            <person name="Chong C.S."/>
        </authorList>
    </citation>
    <scope>NUCLEOTIDE SEQUENCE [LARGE SCALE GENOMIC DNA]</scope>
    <source>
        <strain evidence="5 6">KMM 6058</strain>
    </source>
</reference>
<feature type="domain" description="HTH luxR-type" evidence="4">
    <location>
        <begin position="3"/>
        <end position="68"/>
    </location>
</feature>
<dbReference type="SUPFAM" id="SSF46894">
    <property type="entry name" value="C-terminal effector domain of the bipartite response regulators"/>
    <property type="match status" value="1"/>
</dbReference>
<dbReference type="InterPro" id="IPR036388">
    <property type="entry name" value="WH-like_DNA-bd_sf"/>
</dbReference>
<keyword evidence="6" id="KW-1185">Reference proteome</keyword>
<keyword evidence="2" id="KW-0238">DNA-binding</keyword>
<accession>A0A150XDD5</accession>
<evidence type="ECO:0000313" key="6">
    <source>
        <dbReference type="Proteomes" id="UP000075615"/>
    </source>
</evidence>
<keyword evidence="1" id="KW-0805">Transcription regulation</keyword>
<dbReference type="OrthoDB" id="9797341at2"/>
<dbReference type="Gene3D" id="1.10.10.10">
    <property type="entry name" value="Winged helix-like DNA-binding domain superfamily/Winged helix DNA-binding domain"/>
    <property type="match status" value="1"/>
</dbReference>
<proteinExistence type="predicted"/>
<organism evidence="5 6">
    <name type="scientific">Roseivirga echinicomitans</name>
    <dbReference type="NCBI Taxonomy" id="296218"/>
    <lineage>
        <taxon>Bacteria</taxon>
        <taxon>Pseudomonadati</taxon>
        <taxon>Bacteroidota</taxon>
        <taxon>Cytophagia</taxon>
        <taxon>Cytophagales</taxon>
        <taxon>Roseivirgaceae</taxon>
        <taxon>Roseivirga</taxon>
    </lineage>
</organism>
<sequence>MHHLELRLDFTAREFEIINLLAEGNSAKEIADELFVSIDTVKTHRKNILRKSEARNTTDLVVRCIRTGIIQ</sequence>
<dbReference type="InterPro" id="IPR016032">
    <property type="entry name" value="Sig_transdc_resp-reg_C-effctor"/>
</dbReference>
<dbReference type="EMBL" id="LRDB01000023">
    <property type="protein sequence ID" value="KYG76737.1"/>
    <property type="molecule type" value="Genomic_DNA"/>
</dbReference>
<dbReference type="SMART" id="SM00421">
    <property type="entry name" value="HTH_LUXR"/>
    <property type="match status" value="1"/>
</dbReference>
<dbReference type="CDD" id="cd06170">
    <property type="entry name" value="LuxR_C_like"/>
    <property type="match status" value="1"/>
</dbReference>
<protein>
    <recommendedName>
        <fullName evidence="4">HTH luxR-type domain-containing protein</fullName>
    </recommendedName>
</protein>
<gene>
    <name evidence="5" type="ORF">AWN68_06850</name>
</gene>
<dbReference type="Proteomes" id="UP000075615">
    <property type="component" value="Unassembled WGS sequence"/>
</dbReference>
<evidence type="ECO:0000256" key="1">
    <source>
        <dbReference type="ARBA" id="ARBA00023015"/>
    </source>
</evidence>
<name>A0A150XDD5_9BACT</name>
<dbReference type="PANTHER" id="PTHR44688:SF16">
    <property type="entry name" value="DNA-BINDING TRANSCRIPTIONAL ACTIVATOR DEVR_DOSR"/>
    <property type="match status" value="1"/>
</dbReference>
<dbReference type="InterPro" id="IPR000792">
    <property type="entry name" value="Tscrpt_reg_LuxR_C"/>
</dbReference>
<dbReference type="Pfam" id="PF00196">
    <property type="entry name" value="GerE"/>
    <property type="match status" value="1"/>
</dbReference>
<dbReference type="PROSITE" id="PS50043">
    <property type="entry name" value="HTH_LUXR_2"/>
    <property type="match status" value="1"/>
</dbReference>
<dbReference type="PRINTS" id="PR00038">
    <property type="entry name" value="HTHLUXR"/>
</dbReference>
<evidence type="ECO:0000313" key="5">
    <source>
        <dbReference type="EMBL" id="KYG76737.1"/>
    </source>
</evidence>
<dbReference type="AlphaFoldDB" id="A0A150XDD5"/>
<evidence type="ECO:0000256" key="2">
    <source>
        <dbReference type="ARBA" id="ARBA00023125"/>
    </source>
</evidence>
<evidence type="ECO:0000256" key="3">
    <source>
        <dbReference type="ARBA" id="ARBA00023163"/>
    </source>
</evidence>
<keyword evidence="3" id="KW-0804">Transcription</keyword>
<evidence type="ECO:0000259" key="4">
    <source>
        <dbReference type="PROSITE" id="PS50043"/>
    </source>
</evidence>
<dbReference type="GO" id="GO:0006355">
    <property type="term" value="P:regulation of DNA-templated transcription"/>
    <property type="evidence" value="ECO:0007669"/>
    <property type="project" value="InterPro"/>
</dbReference>
<dbReference type="GO" id="GO:0003677">
    <property type="term" value="F:DNA binding"/>
    <property type="evidence" value="ECO:0007669"/>
    <property type="project" value="UniProtKB-KW"/>
</dbReference>